<dbReference type="Gene3D" id="3.40.1620.10">
    <property type="entry name" value="YefM-like domain"/>
    <property type="match status" value="1"/>
</dbReference>
<evidence type="ECO:0000313" key="2">
    <source>
        <dbReference type="EMBL" id="GAH90349.1"/>
    </source>
</evidence>
<comment type="similarity">
    <text evidence="1">Belongs to the phD/YefM antitoxin family.</text>
</comment>
<gene>
    <name evidence="2" type="ORF">S06H3_02889</name>
</gene>
<evidence type="ECO:0000256" key="1">
    <source>
        <dbReference type="ARBA" id="ARBA00009981"/>
    </source>
</evidence>
<evidence type="ECO:0008006" key="3">
    <source>
        <dbReference type="Google" id="ProtNLM"/>
    </source>
</evidence>
<organism evidence="2">
    <name type="scientific">marine sediment metagenome</name>
    <dbReference type="NCBI Taxonomy" id="412755"/>
    <lineage>
        <taxon>unclassified sequences</taxon>
        <taxon>metagenomes</taxon>
        <taxon>ecological metagenomes</taxon>
    </lineage>
</organism>
<accession>X1KJN1</accession>
<proteinExistence type="inferred from homology"/>
<name>X1KJN1_9ZZZZ</name>
<dbReference type="SUPFAM" id="SSF143120">
    <property type="entry name" value="YefM-like"/>
    <property type="match status" value="1"/>
</dbReference>
<dbReference type="AlphaFoldDB" id="X1KJN1"/>
<dbReference type="Gene3D" id="1.10.1220.170">
    <property type="match status" value="1"/>
</dbReference>
<sequence>MPFVNVRDLHDRTAEILRKVGEGNPVFVTRYGKPIAVIRDLAEEDLEGLVMLSDPKLREGLGEARADVVAGRVSDLDDLIAETAAELQGKG</sequence>
<dbReference type="InterPro" id="IPR036165">
    <property type="entry name" value="YefM-like_sf"/>
</dbReference>
<comment type="caution">
    <text evidence="2">The sequence shown here is derived from an EMBL/GenBank/DDBJ whole genome shotgun (WGS) entry which is preliminary data.</text>
</comment>
<protein>
    <recommendedName>
        <fullName evidence="3">Antitoxin</fullName>
    </recommendedName>
</protein>
<dbReference type="NCBIfam" id="TIGR01552">
    <property type="entry name" value="phd_fam"/>
    <property type="match status" value="1"/>
</dbReference>
<dbReference type="EMBL" id="BARV01000891">
    <property type="protein sequence ID" value="GAH90349.1"/>
    <property type="molecule type" value="Genomic_DNA"/>
</dbReference>
<reference evidence="2" key="1">
    <citation type="journal article" date="2014" name="Front. Microbiol.">
        <title>High frequency of phylogenetically diverse reductive dehalogenase-homologous genes in deep subseafloor sedimentary metagenomes.</title>
        <authorList>
            <person name="Kawai M."/>
            <person name="Futagami T."/>
            <person name="Toyoda A."/>
            <person name="Takaki Y."/>
            <person name="Nishi S."/>
            <person name="Hori S."/>
            <person name="Arai W."/>
            <person name="Tsubouchi T."/>
            <person name="Morono Y."/>
            <person name="Uchiyama I."/>
            <person name="Ito T."/>
            <person name="Fujiyama A."/>
            <person name="Inagaki F."/>
            <person name="Takami H."/>
        </authorList>
    </citation>
    <scope>NUCLEOTIDE SEQUENCE</scope>
    <source>
        <strain evidence="2">Expedition CK06-06</strain>
    </source>
</reference>